<dbReference type="OMA" id="AQHSCST"/>
<evidence type="ECO:0000256" key="1">
    <source>
        <dbReference type="ARBA" id="ARBA00004613"/>
    </source>
</evidence>
<evidence type="ECO:0000259" key="5">
    <source>
        <dbReference type="PROSITE" id="PS50041"/>
    </source>
</evidence>
<keyword evidence="4" id="KW-0732">Signal</keyword>
<dbReference type="Pfam" id="PF00059">
    <property type="entry name" value="Lectin_C"/>
    <property type="match status" value="1"/>
</dbReference>
<evidence type="ECO:0000256" key="4">
    <source>
        <dbReference type="SAM" id="SignalP"/>
    </source>
</evidence>
<organism evidence="6 7">
    <name type="scientific">Varanus komodoensis</name>
    <name type="common">Komodo dragon</name>
    <dbReference type="NCBI Taxonomy" id="61221"/>
    <lineage>
        <taxon>Eukaryota</taxon>
        <taxon>Metazoa</taxon>
        <taxon>Chordata</taxon>
        <taxon>Craniata</taxon>
        <taxon>Vertebrata</taxon>
        <taxon>Euteleostomi</taxon>
        <taxon>Lepidosauria</taxon>
        <taxon>Squamata</taxon>
        <taxon>Bifurcata</taxon>
        <taxon>Unidentata</taxon>
        <taxon>Episquamata</taxon>
        <taxon>Toxicofera</taxon>
        <taxon>Anguimorpha</taxon>
        <taxon>Paleoanguimorpha</taxon>
        <taxon>Varanoidea</taxon>
        <taxon>Varanidae</taxon>
        <taxon>Varanus</taxon>
    </lineage>
</organism>
<dbReference type="AlphaFoldDB" id="A0A8D2Q794"/>
<keyword evidence="3" id="KW-1015">Disulfide bond</keyword>
<feature type="domain" description="C-type lectin" evidence="5">
    <location>
        <begin position="23"/>
        <end position="84"/>
    </location>
</feature>
<protein>
    <recommendedName>
        <fullName evidence="5">C-type lectin domain-containing protein</fullName>
    </recommendedName>
</protein>
<sequence>INCSVKTILIITLCSCSEGWTAFKQNCYKISKESMPWHMAQQKCGLFSTGSHLVDIRNHEEHAFLSSFLQSFSQVIMLWTGLNDIQVSILYLAL</sequence>
<feature type="signal peptide" evidence="4">
    <location>
        <begin position="1"/>
        <end position="22"/>
    </location>
</feature>
<name>A0A8D2Q794_VARKO</name>
<dbReference type="Gene3D" id="3.10.100.10">
    <property type="entry name" value="Mannose-Binding Protein A, subunit A"/>
    <property type="match status" value="1"/>
</dbReference>
<dbReference type="InterPro" id="IPR050111">
    <property type="entry name" value="C-type_lectin/snaclec_domain"/>
</dbReference>
<comment type="subcellular location">
    <subcellularLocation>
        <location evidence="1">Secreted</location>
    </subcellularLocation>
</comment>
<dbReference type="InterPro" id="IPR016187">
    <property type="entry name" value="CTDL_fold"/>
</dbReference>
<accession>A0A8D2Q794</accession>
<proteinExistence type="predicted"/>
<evidence type="ECO:0000256" key="2">
    <source>
        <dbReference type="ARBA" id="ARBA00022525"/>
    </source>
</evidence>
<evidence type="ECO:0000313" key="6">
    <source>
        <dbReference type="Ensembl" id="ENSVKKP00000024015.1"/>
    </source>
</evidence>
<feature type="chain" id="PRO_5034409310" description="C-type lectin domain-containing protein" evidence="4">
    <location>
        <begin position="23"/>
        <end position="94"/>
    </location>
</feature>
<dbReference type="InterPro" id="IPR001304">
    <property type="entry name" value="C-type_lectin-like"/>
</dbReference>
<reference evidence="6" key="1">
    <citation type="submission" date="2025-08" db="UniProtKB">
        <authorList>
            <consortium name="Ensembl"/>
        </authorList>
    </citation>
    <scope>IDENTIFICATION</scope>
</reference>
<evidence type="ECO:0000256" key="3">
    <source>
        <dbReference type="ARBA" id="ARBA00023157"/>
    </source>
</evidence>
<dbReference type="Proteomes" id="UP000694545">
    <property type="component" value="Unplaced"/>
</dbReference>
<dbReference type="SUPFAM" id="SSF56436">
    <property type="entry name" value="C-type lectin-like"/>
    <property type="match status" value="1"/>
</dbReference>
<dbReference type="PANTHER" id="PTHR22803">
    <property type="entry name" value="MANNOSE, PHOSPHOLIPASE, LECTIN RECEPTOR RELATED"/>
    <property type="match status" value="1"/>
</dbReference>
<keyword evidence="7" id="KW-1185">Reference proteome</keyword>
<evidence type="ECO:0000313" key="7">
    <source>
        <dbReference type="Proteomes" id="UP000694545"/>
    </source>
</evidence>
<dbReference type="GO" id="GO:0005576">
    <property type="term" value="C:extracellular region"/>
    <property type="evidence" value="ECO:0007669"/>
    <property type="project" value="UniProtKB-SubCell"/>
</dbReference>
<dbReference type="InterPro" id="IPR016186">
    <property type="entry name" value="C-type_lectin-like/link_sf"/>
</dbReference>
<keyword evidence="2" id="KW-0964">Secreted</keyword>
<dbReference type="Ensembl" id="ENSVKKT00000024602.1">
    <property type="protein sequence ID" value="ENSVKKP00000024015.1"/>
    <property type="gene ID" value="ENSVKKG00000015846.1"/>
</dbReference>
<dbReference type="PROSITE" id="PS50041">
    <property type="entry name" value="C_TYPE_LECTIN_2"/>
    <property type="match status" value="1"/>
</dbReference>
<reference evidence="6" key="2">
    <citation type="submission" date="2025-09" db="UniProtKB">
        <authorList>
            <consortium name="Ensembl"/>
        </authorList>
    </citation>
    <scope>IDENTIFICATION</scope>
</reference>